<reference evidence="1 2" key="1">
    <citation type="submission" date="2016-10" db="EMBL/GenBank/DDBJ databases">
        <authorList>
            <person name="de Groot N.N."/>
        </authorList>
    </citation>
    <scope>NUCLEOTIDE SEQUENCE [LARGE SCALE GENOMIC DNA]</scope>
    <source>
        <strain evidence="1 2">DSM 8423</strain>
    </source>
</reference>
<evidence type="ECO:0000313" key="2">
    <source>
        <dbReference type="Proteomes" id="UP000198744"/>
    </source>
</evidence>
<name>A0A1H7ZMS0_9BACT</name>
<dbReference type="OrthoDB" id="569000at2"/>
<sequence>MQIDFHHAVTYVSARLAGFSHKDADIVAYAAQYVDDATHGGIVCFDNKAMYERISSAHKSIDPTNLIDLENQKVWMPFHFLPGNGTVRPGRNPKGTFIQKLIALPDSPIAQETVRTAILDHDKPYALHRLGITMHVYADTWAHQGFAGVLHEINQVSDFDEIGSSGVFERGLGDFIGRFFEKAIPPLGHGQANIFPDMPFLSWRYKNGFGQVIERNNTEDFCRAADALCRAMQEYRRHTTPTVQVTGIGAEDMSKIRTLFTDLKIKDGNERHSAWLQAISGQNGKGFSFGKATVSYADKGENSWKAQALGDTEEHEFSHEYAYSDKFLTSNWKLFHDALQLHRITISHDILPKYGICAA</sequence>
<dbReference type="EMBL" id="FOBS01000025">
    <property type="protein sequence ID" value="SEM59690.1"/>
    <property type="molecule type" value="Genomic_DNA"/>
</dbReference>
<dbReference type="Proteomes" id="UP000198744">
    <property type="component" value="Unassembled WGS sequence"/>
</dbReference>
<accession>A0A1H7ZMS0</accession>
<evidence type="ECO:0000313" key="1">
    <source>
        <dbReference type="EMBL" id="SEM59690.1"/>
    </source>
</evidence>
<protein>
    <submittedName>
        <fullName evidence="1">Uncharacterized protein</fullName>
    </submittedName>
</protein>
<dbReference type="AlphaFoldDB" id="A0A1H7ZMS0"/>
<organism evidence="1 2">
    <name type="scientific">Syntrophus gentianae</name>
    <dbReference type="NCBI Taxonomy" id="43775"/>
    <lineage>
        <taxon>Bacteria</taxon>
        <taxon>Pseudomonadati</taxon>
        <taxon>Thermodesulfobacteriota</taxon>
        <taxon>Syntrophia</taxon>
        <taxon>Syntrophales</taxon>
        <taxon>Syntrophaceae</taxon>
        <taxon>Syntrophus</taxon>
    </lineage>
</organism>
<keyword evidence="2" id="KW-1185">Reference proteome</keyword>
<proteinExistence type="predicted"/>
<gene>
    <name evidence="1" type="ORF">SAMN04489760_12522</name>
</gene>
<dbReference type="STRING" id="43775.SAMN04489760_12522"/>
<dbReference type="Pfam" id="PF20551">
    <property type="entry name" value="DUF6765"/>
    <property type="match status" value="1"/>
</dbReference>
<dbReference type="RefSeq" id="WP_093884286.1">
    <property type="nucleotide sequence ID" value="NZ_FOBS01000025.1"/>
</dbReference>
<dbReference type="InterPro" id="IPR046653">
    <property type="entry name" value="DUF6765"/>
</dbReference>